<keyword evidence="2" id="KW-0489">Methyltransferase</keyword>
<dbReference type="AlphaFoldDB" id="A0A0A7ENN1"/>
<sequence>MHKKSHWETVYTTKASSAVSWFQPHAVTSIEFINRLNCEKSAAIIDVGGGASTLVDDLLLNGHTNLSVLDLSGAALATAKQRIGENSANVNWIEADITDVTLPKQQFDVWHDRAVFHFLTTPKERSAYIKNVMHAVKPHGHIIIATFAENGPEKCSGLPIVRYSAESLHAELGEHFALKEQRHETHKTPFGTTQEFVFCHFVKKG</sequence>
<name>A0A0A7ENN1_9GAMM</name>
<dbReference type="KEGG" id="pseo:OM33_21555"/>
<dbReference type="EMBL" id="CP009889">
    <property type="protein sequence ID" value="AIY67582.1"/>
    <property type="molecule type" value="Genomic_DNA"/>
</dbReference>
<dbReference type="Gene3D" id="3.40.50.150">
    <property type="entry name" value="Vaccinia Virus protein VP39"/>
    <property type="match status" value="1"/>
</dbReference>
<dbReference type="eggNOG" id="COG0500">
    <property type="taxonomic scope" value="Bacteria"/>
</dbReference>
<dbReference type="Pfam" id="PF13649">
    <property type="entry name" value="Methyltransf_25"/>
    <property type="match status" value="1"/>
</dbReference>
<protein>
    <submittedName>
        <fullName evidence="2">Methyltransferase</fullName>
    </submittedName>
</protein>
<evidence type="ECO:0000259" key="1">
    <source>
        <dbReference type="Pfam" id="PF13649"/>
    </source>
</evidence>
<dbReference type="OrthoDB" id="9788660at2"/>
<keyword evidence="2" id="KW-0808">Transferase</keyword>
<dbReference type="STRING" id="1348114.OM33_21555"/>
<accession>A0A0A7ENN1</accession>
<dbReference type="PANTHER" id="PTHR12843">
    <property type="entry name" value="PROTEIN-LYSINE N-METHYLTRANSFERASE METTL10"/>
    <property type="match status" value="1"/>
</dbReference>
<proteinExistence type="predicted"/>
<feature type="domain" description="Methyltransferase" evidence="1">
    <location>
        <begin position="44"/>
        <end position="140"/>
    </location>
</feature>
<dbReference type="PANTHER" id="PTHR12843:SF5">
    <property type="entry name" value="EEF1A LYSINE METHYLTRANSFERASE 2"/>
    <property type="match status" value="1"/>
</dbReference>
<dbReference type="CDD" id="cd02440">
    <property type="entry name" value="AdoMet_MTases"/>
    <property type="match status" value="1"/>
</dbReference>
<dbReference type="RefSeq" id="WP_040136702.1">
    <property type="nucleotide sequence ID" value="NZ_CP009889.1"/>
</dbReference>
<dbReference type="HOGENOM" id="CLU_082414_0_0_6"/>
<keyword evidence="3" id="KW-1185">Reference proteome</keyword>
<evidence type="ECO:0000313" key="3">
    <source>
        <dbReference type="Proteomes" id="UP000030341"/>
    </source>
</evidence>
<dbReference type="InterPro" id="IPR029063">
    <property type="entry name" value="SAM-dependent_MTases_sf"/>
</dbReference>
<organism evidence="2 3">
    <name type="scientific">Pseudoalteromonas piratica</name>
    <dbReference type="NCBI Taxonomy" id="1348114"/>
    <lineage>
        <taxon>Bacteria</taxon>
        <taxon>Pseudomonadati</taxon>
        <taxon>Pseudomonadota</taxon>
        <taxon>Gammaproteobacteria</taxon>
        <taxon>Alteromonadales</taxon>
        <taxon>Pseudoalteromonadaceae</taxon>
        <taxon>Pseudoalteromonas</taxon>
    </lineage>
</organism>
<dbReference type="SUPFAM" id="SSF53335">
    <property type="entry name" value="S-adenosyl-L-methionine-dependent methyltransferases"/>
    <property type="match status" value="1"/>
</dbReference>
<reference evidence="2 3" key="1">
    <citation type="submission" date="2014-11" db="EMBL/GenBank/DDBJ databases">
        <title>Complete Genome Sequence of Pseudoalteromonas sp. Strain OCN003 Isolated from Kaneohe Bay, Oahu, Hawaii.</title>
        <authorList>
            <person name="Beurmann S."/>
            <person name="Videau P."/>
            <person name="Ushijima B."/>
            <person name="Smith A.M."/>
            <person name="Aeby G.S."/>
            <person name="Callahan S.M."/>
            <person name="Belcaid M."/>
        </authorList>
    </citation>
    <scope>NUCLEOTIDE SEQUENCE [LARGE SCALE GENOMIC DNA]</scope>
    <source>
        <strain evidence="2 3">OCN003</strain>
    </source>
</reference>
<dbReference type="GO" id="GO:0032259">
    <property type="term" value="P:methylation"/>
    <property type="evidence" value="ECO:0007669"/>
    <property type="project" value="UniProtKB-KW"/>
</dbReference>
<dbReference type="GO" id="GO:0008168">
    <property type="term" value="F:methyltransferase activity"/>
    <property type="evidence" value="ECO:0007669"/>
    <property type="project" value="UniProtKB-KW"/>
</dbReference>
<dbReference type="InterPro" id="IPR041698">
    <property type="entry name" value="Methyltransf_25"/>
</dbReference>
<gene>
    <name evidence="2" type="ORF">OM33_21555</name>
</gene>
<evidence type="ECO:0000313" key="2">
    <source>
        <dbReference type="EMBL" id="AIY67582.1"/>
    </source>
</evidence>
<dbReference type="Proteomes" id="UP000030341">
    <property type="component" value="Chromosome 2"/>
</dbReference>